<reference evidence="4" key="1">
    <citation type="submission" date="2017-04" db="EMBL/GenBank/DDBJ databases">
        <title>Function of individual gut microbiota members based on whole genome sequencing of pure cultures obtained from chicken caecum.</title>
        <authorList>
            <person name="Medvecky M."/>
            <person name="Cejkova D."/>
            <person name="Polansky O."/>
            <person name="Karasova D."/>
            <person name="Kubasova T."/>
            <person name="Cizek A."/>
            <person name="Rychlik I."/>
        </authorList>
    </citation>
    <scope>NUCLEOTIDE SEQUENCE [LARGE SCALE GENOMIC DNA]</scope>
    <source>
        <strain evidence="4">An90</strain>
    </source>
</reference>
<gene>
    <name evidence="3" type="ORF">B5G41_03710</name>
</gene>
<keyword evidence="3" id="KW-0540">Nuclease</keyword>
<dbReference type="SUPFAM" id="SSF56219">
    <property type="entry name" value="DNase I-like"/>
    <property type="match status" value="1"/>
</dbReference>
<feature type="transmembrane region" description="Helical" evidence="1">
    <location>
        <begin position="89"/>
        <end position="107"/>
    </location>
</feature>
<keyword evidence="1" id="KW-0812">Transmembrane</keyword>
<keyword evidence="3" id="KW-0255">Endonuclease</keyword>
<dbReference type="OrthoDB" id="635146at2"/>
<dbReference type="RefSeq" id="WP_087401339.1">
    <property type="nucleotide sequence ID" value="NZ_NFHB01000002.1"/>
</dbReference>
<dbReference type="GO" id="GO:0006506">
    <property type="term" value="P:GPI anchor biosynthetic process"/>
    <property type="evidence" value="ECO:0007669"/>
    <property type="project" value="TreeGrafter"/>
</dbReference>
<evidence type="ECO:0000259" key="2">
    <source>
        <dbReference type="Pfam" id="PF03372"/>
    </source>
</evidence>
<keyword evidence="3" id="KW-0378">Hydrolase</keyword>
<comment type="caution">
    <text evidence="3">The sequence shown here is derived from an EMBL/GenBank/DDBJ whole genome shotgun (WGS) entry which is preliminary data.</text>
</comment>
<name>A0A1Y3QXS3_9BACT</name>
<evidence type="ECO:0000256" key="1">
    <source>
        <dbReference type="SAM" id="Phobius"/>
    </source>
</evidence>
<dbReference type="eggNOG" id="COG3568">
    <property type="taxonomic scope" value="Bacteria"/>
</dbReference>
<dbReference type="AlphaFoldDB" id="A0A1Y3QXS3"/>
<accession>A0A1Y3QXS3</accession>
<dbReference type="GO" id="GO:0004519">
    <property type="term" value="F:endonuclease activity"/>
    <property type="evidence" value="ECO:0007669"/>
    <property type="project" value="UniProtKB-KW"/>
</dbReference>
<dbReference type="Gene3D" id="3.60.10.10">
    <property type="entry name" value="Endonuclease/exonuclease/phosphatase"/>
    <property type="match status" value="1"/>
</dbReference>
<dbReference type="InterPro" id="IPR005135">
    <property type="entry name" value="Endo/exonuclease/phosphatase"/>
</dbReference>
<dbReference type="PANTHER" id="PTHR14859:SF15">
    <property type="entry name" value="ENDONUCLEASE_EXONUCLEASE_PHOSPHATASE DOMAIN-CONTAINING PROTEIN"/>
    <property type="match status" value="1"/>
</dbReference>
<organism evidence="3 4">
    <name type="scientific">Alistipes onderdonkii</name>
    <dbReference type="NCBI Taxonomy" id="328813"/>
    <lineage>
        <taxon>Bacteria</taxon>
        <taxon>Pseudomonadati</taxon>
        <taxon>Bacteroidota</taxon>
        <taxon>Bacteroidia</taxon>
        <taxon>Bacteroidales</taxon>
        <taxon>Rikenellaceae</taxon>
        <taxon>Alistipes</taxon>
    </lineage>
</organism>
<evidence type="ECO:0000313" key="4">
    <source>
        <dbReference type="Proteomes" id="UP000195772"/>
    </source>
</evidence>
<feature type="transmembrane region" description="Helical" evidence="1">
    <location>
        <begin position="21"/>
        <end position="48"/>
    </location>
</feature>
<dbReference type="InterPro" id="IPR051916">
    <property type="entry name" value="GPI-anchor_lipid_remodeler"/>
</dbReference>
<keyword evidence="1" id="KW-0472">Membrane</keyword>
<dbReference type="PANTHER" id="PTHR14859">
    <property type="entry name" value="CALCOFLUOR WHITE HYPERSENSITIVE PROTEIN PRECURSOR"/>
    <property type="match status" value="1"/>
</dbReference>
<dbReference type="EMBL" id="NFHB01000002">
    <property type="protein sequence ID" value="OUN04426.1"/>
    <property type="molecule type" value="Genomic_DNA"/>
</dbReference>
<feature type="domain" description="Endonuclease/exonuclease/phosphatase" evidence="2">
    <location>
        <begin position="128"/>
        <end position="370"/>
    </location>
</feature>
<dbReference type="Proteomes" id="UP000195772">
    <property type="component" value="Unassembled WGS sequence"/>
</dbReference>
<dbReference type="GO" id="GO:0016020">
    <property type="term" value="C:membrane"/>
    <property type="evidence" value="ECO:0007669"/>
    <property type="project" value="GOC"/>
</dbReference>
<evidence type="ECO:0000313" key="3">
    <source>
        <dbReference type="EMBL" id="OUN04426.1"/>
    </source>
</evidence>
<feature type="transmembrane region" description="Helical" evidence="1">
    <location>
        <begin position="54"/>
        <end position="82"/>
    </location>
</feature>
<proteinExistence type="predicted"/>
<keyword evidence="1" id="KW-1133">Transmembrane helix</keyword>
<sequence>MSGEFYKNDYGSRRGEKPHRGLLMWLLDLVMTLLTVVVGATMAVTYFVPYVNPAGVWFFPLLGLAAPAIYVATVILALYWVIRWRLLRAGTMLALVVIGLFKVSLFYKPEFRRSYGEESYDRRAFKVMTYNVRSFFGESGASSVDDIVRLIGEYDPDIVCMQEFNARLAEKSDDFALLDEKYESAAFGRTQAPDSLYGASLFILSKYRILRSGIVLTPNTSVWADLLIGDDTVRVFNNHLRSTAIKAADNEYITNRDFISDTAREVKIRSIVSRLRENSILRAAQVDSIADVIADARARCIVCGDFNDTPMSYVYRTMAGGLNDAFSKSGSGYSHTFRGFFNTLRIDYVLCSDSFDPVSYEVPQVEYSDHLPVVVRLQKNLLNN</sequence>
<dbReference type="CDD" id="cd09084">
    <property type="entry name" value="EEP-2"/>
    <property type="match status" value="1"/>
</dbReference>
<dbReference type="InterPro" id="IPR036691">
    <property type="entry name" value="Endo/exonu/phosph_ase_sf"/>
</dbReference>
<dbReference type="Pfam" id="PF03372">
    <property type="entry name" value="Exo_endo_phos"/>
    <property type="match status" value="1"/>
</dbReference>
<protein>
    <submittedName>
        <fullName evidence="3">Endonuclease</fullName>
    </submittedName>
</protein>